<evidence type="ECO:0000256" key="2">
    <source>
        <dbReference type="ARBA" id="ARBA00004726"/>
    </source>
</evidence>
<dbReference type="SUPFAM" id="SSF52374">
    <property type="entry name" value="Nucleotidylyl transferase"/>
    <property type="match status" value="1"/>
</dbReference>
<comment type="catalytic activity">
    <reaction evidence="14 15">
        <text>FMN + ATP + H(+) = FAD + diphosphate</text>
        <dbReference type="Rhea" id="RHEA:17237"/>
        <dbReference type="ChEBI" id="CHEBI:15378"/>
        <dbReference type="ChEBI" id="CHEBI:30616"/>
        <dbReference type="ChEBI" id="CHEBI:33019"/>
        <dbReference type="ChEBI" id="CHEBI:57692"/>
        <dbReference type="ChEBI" id="CHEBI:58210"/>
        <dbReference type="EC" id="2.7.7.2"/>
    </reaction>
</comment>
<dbReference type="InterPro" id="IPR015864">
    <property type="entry name" value="FAD_synthase"/>
</dbReference>
<dbReference type="FunFam" id="3.40.50.620:FF:000021">
    <property type="entry name" value="Riboflavin biosynthesis protein"/>
    <property type="match status" value="1"/>
</dbReference>
<keyword evidence="7 15" id="KW-0548">Nucleotidyltransferase</keyword>
<dbReference type="InterPro" id="IPR023465">
    <property type="entry name" value="Riboflavin_kinase_dom_sf"/>
</dbReference>
<keyword evidence="5 15" id="KW-0288">FMN</keyword>
<dbReference type="GO" id="GO:0005524">
    <property type="term" value="F:ATP binding"/>
    <property type="evidence" value="ECO:0007669"/>
    <property type="project" value="UniProtKB-UniRule"/>
</dbReference>
<comment type="pathway">
    <text evidence="2 15">Cofactor biosynthesis; FAD biosynthesis; FAD from FMN: step 1/1.</text>
</comment>
<dbReference type="InterPro" id="IPR002606">
    <property type="entry name" value="Riboflavin_kinase_bac"/>
</dbReference>
<dbReference type="RefSeq" id="WP_109681055.1">
    <property type="nucleotide sequence ID" value="NZ_QGGP01000001.1"/>
</dbReference>
<gene>
    <name evidence="17" type="ORF">LX78_00501</name>
</gene>
<evidence type="ECO:0000256" key="14">
    <source>
        <dbReference type="ARBA" id="ARBA00049494"/>
    </source>
</evidence>
<dbReference type="Pfam" id="PF01687">
    <property type="entry name" value="Flavokinase"/>
    <property type="match status" value="1"/>
</dbReference>
<evidence type="ECO:0000256" key="9">
    <source>
        <dbReference type="ARBA" id="ARBA00022777"/>
    </source>
</evidence>
<comment type="caution">
    <text evidence="17">The sequence shown here is derived from an EMBL/GenBank/DDBJ whole genome shotgun (WGS) entry which is preliminary data.</text>
</comment>
<evidence type="ECO:0000256" key="3">
    <source>
        <dbReference type="ARBA" id="ARBA00005201"/>
    </source>
</evidence>
<dbReference type="PANTHER" id="PTHR22749">
    <property type="entry name" value="RIBOFLAVIN KINASE/FMN ADENYLYLTRANSFERASE"/>
    <property type="match status" value="1"/>
</dbReference>
<evidence type="ECO:0000256" key="13">
    <source>
        <dbReference type="ARBA" id="ARBA00047880"/>
    </source>
</evidence>
<accession>A0A316DR98</accession>
<evidence type="ECO:0000256" key="10">
    <source>
        <dbReference type="ARBA" id="ARBA00022827"/>
    </source>
</evidence>
<keyword evidence="11 15" id="KW-0067">ATP-binding</keyword>
<dbReference type="EMBL" id="QGGP01000001">
    <property type="protein sequence ID" value="PWK20797.1"/>
    <property type="molecule type" value="Genomic_DNA"/>
</dbReference>
<dbReference type="EC" id="2.7.1.26" evidence="15"/>
<dbReference type="Gene3D" id="2.40.30.30">
    <property type="entry name" value="Riboflavin kinase-like"/>
    <property type="match status" value="1"/>
</dbReference>
<dbReference type="PIRSF" id="PIRSF004491">
    <property type="entry name" value="FAD_Synth"/>
    <property type="match status" value="1"/>
</dbReference>
<dbReference type="NCBIfam" id="TIGR00083">
    <property type="entry name" value="ribF"/>
    <property type="match status" value="1"/>
</dbReference>
<dbReference type="GO" id="GO:0006747">
    <property type="term" value="P:FAD biosynthetic process"/>
    <property type="evidence" value="ECO:0007669"/>
    <property type="project" value="UniProtKB-UniRule"/>
</dbReference>
<dbReference type="Proteomes" id="UP000245430">
    <property type="component" value="Unassembled WGS sequence"/>
</dbReference>
<dbReference type="EC" id="2.7.7.2" evidence="15"/>
<dbReference type="PANTHER" id="PTHR22749:SF6">
    <property type="entry name" value="RIBOFLAVIN KINASE"/>
    <property type="match status" value="1"/>
</dbReference>
<keyword evidence="9 15" id="KW-0418">Kinase</keyword>
<keyword evidence="8 15" id="KW-0547">Nucleotide-binding</keyword>
<keyword evidence="4 15" id="KW-0285">Flavoprotein</keyword>
<evidence type="ECO:0000259" key="16">
    <source>
        <dbReference type="SMART" id="SM00904"/>
    </source>
</evidence>
<comment type="function">
    <text evidence="1">Catalyzes the phosphorylation of riboflavin to FMN followed by the adenylation of FMN to FAD.</text>
</comment>
<proteinExistence type="inferred from homology"/>
<dbReference type="GO" id="GO:0009398">
    <property type="term" value="P:FMN biosynthetic process"/>
    <property type="evidence" value="ECO:0007669"/>
    <property type="project" value="UniProtKB-UniRule"/>
</dbReference>
<evidence type="ECO:0000256" key="6">
    <source>
        <dbReference type="ARBA" id="ARBA00022679"/>
    </source>
</evidence>
<evidence type="ECO:0000256" key="7">
    <source>
        <dbReference type="ARBA" id="ARBA00022695"/>
    </source>
</evidence>
<keyword evidence="12" id="KW-0511">Multifunctional enzyme</keyword>
<dbReference type="SUPFAM" id="SSF82114">
    <property type="entry name" value="Riboflavin kinase-like"/>
    <property type="match status" value="1"/>
</dbReference>
<dbReference type="NCBIfam" id="NF004160">
    <property type="entry name" value="PRK05627.1-3"/>
    <property type="match status" value="1"/>
</dbReference>
<dbReference type="InterPro" id="IPR023468">
    <property type="entry name" value="Riboflavin_kinase"/>
</dbReference>
<evidence type="ECO:0000256" key="4">
    <source>
        <dbReference type="ARBA" id="ARBA00022630"/>
    </source>
</evidence>
<comment type="pathway">
    <text evidence="3 15">Cofactor biosynthesis; FMN biosynthesis; FMN from riboflavin (ATP route): step 1/1.</text>
</comment>
<evidence type="ECO:0000256" key="8">
    <source>
        <dbReference type="ARBA" id="ARBA00022741"/>
    </source>
</evidence>
<dbReference type="GO" id="GO:0008531">
    <property type="term" value="F:riboflavin kinase activity"/>
    <property type="evidence" value="ECO:0007669"/>
    <property type="project" value="UniProtKB-UniRule"/>
</dbReference>
<organism evidence="17 18">
    <name type="scientific">Xanthomarina spongicola</name>
    <dbReference type="NCBI Taxonomy" id="570520"/>
    <lineage>
        <taxon>Bacteria</taxon>
        <taxon>Pseudomonadati</taxon>
        <taxon>Bacteroidota</taxon>
        <taxon>Flavobacteriia</taxon>
        <taxon>Flavobacteriales</taxon>
        <taxon>Flavobacteriaceae</taxon>
        <taxon>Xanthomarina</taxon>
    </lineage>
</organism>
<keyword evidence="18" id="KW-1185">Reference proteome</keyword>
<dbReference type="Gene3D" id="3.40.50.620">
    <property type="entry name" value="HUPs"/>
    <property type="match status" value="1"/>
</dbReference>
<evidence type="ECO:0000256" key="12">
    <source>
        <dbReference type="ARBA" id="ARBA00023268"/>
    </source>
</evidence>
<keyword evidence="6 15" id="KW-0808">Transferase</keyword>
<evidence type="ECO:0000256" key="1">
    <source>
        <dbReference type="ARBA" id="ARBA00002121"/>
    </source>
</evidence>
<protein>
    <recommendedName>
        <fullName evidence="15">Riboflavin biosynthesis protein</fullName>
    </recommendedName>
    <domain>
        <recommendedName>
            <fullName evidence="15">Riboflavin kinase</fullName>
            <ecNumber evidence="15">2.7.1.26</ecNumber>
        </recommendedName>
        <alternativeName>
            <fullName evidence="15">Flavokinase</fullName>
        </alternativeName>
    </domain>
    <domain>
        <recommendedName>
            <fullName evidence="15">FMN adenylyltransferase</fullName>
            <ecNumber evidence="15">2.7.7.2</ecNumber>
        </recommendedName>
        <alternativeName>
            <fullName evidence="15">FAD pyrophosphorylase</fullName>
        </alternativeName>
        <alternativeName>
            <fullName evidence="15">FAD synthase</fullName>
        </alternativeName>
    </domain>
</protein>
<evidence type="ECO:0000313" key="18">
    <source>
        <dbReference type="Proteomes" id="UP000245430"/>
    </source>
</evidence>
<sequence>MKIFDSLPADFNSKTVVTIGTFDGVHIGHKKIIERLVNTAKKSGLQSVVLTFFPHPRMVLQNDANIKLINTIEERSLILKQLGLDVLIIKKFTKDFSRLTAEEFVSEILVKQLHAKKIIIGYDHHFGRNRSANIEDLKAFGIQYDFDVEEISAQDINEVSVSSTKIRNALVEGDVKTANKYLGNYFMLTGKVVKGKSLGNTIGFPTANLNIKETYKLIPKLGAYIVKTIYKNQTVYGMMNIGTNPTIKSNNQQSIEVHFFNFNESIYNKTLTIELLDRIRDEQKFDSIEDLKIQLQKDKTTSLNYINKHHA</sequence>
<evidence type="ECO:0000256" key="5">
    <source>
        <dbReference type="ARBA" id="ARBA00022643"/>
    </source>
</evidence>
<dbReference type="GO" id="GO:0003919">
    <property type="term" value="F:FMN adenylyltransferase activity"/>
    <property type="evidence" value="ECO:0007669"/>
    <property type="project" value="UniProtKB-UniRule"/>
</dbReference>
<dbReference type="UniPathway" id="UPA00276">
    <property type="reaction ID" value="UER00406"/>
</dbReference>
<name>A0A316DR98_9FLAO</name>
<dbReference type="InterPro" id="IPR015865">
    <property type="entry name" value="Riboflavin_kinase_bac/euk"/>
</dbReference>
<comment type="similarity">
    <text evidence="15">Belongs to the ribF family.</text>
</comment>
<dbReference type="OrthoDB" id="9803667at2"/>
<dbReference type="InterPro" id="IPR014729">
    <property type="entry name" value="Rossmann-like_a/b/a_fold"/>
</dbReference>
<feature type="domain" description="Riboflavin kinase" evidence="16">
    <location>
        <begin position="181"/>
        <end position="307"/>
    </location>
</feature>
<dbReference type="GO" id="GO:0009231">
    <property type="term" value="P:riboflavin biosynthetic process"/>
    <property type="evidence" value="ECO:0007669"/>
    <property type="project" value="InterPro"/>
</dbReference>
<reference evidence="17 18" key="1">
    <citation type="submission" date="2018-05" db="EMBL/GenBank/DDBJ databases">
        <title>Genomic Encyclopedia of Archaeal and Bacterial Type Strains, Phase II (KMG-II): from individual species to whole genera.</title>
        <authorList>
            <person name="Goeker M."/>
        </authorList>
    </citation>
    <scope>NUCLEOTIDE SEQUENCE [LARGE SCALE GENOMIC DNA]</scope>
    <source>
        <strain evidence="17 18">DSM 22637</strain>
    </source>
</reference>
<dbReference type="Pfam" id="PF06574">
    <property type="entry name" value="FAD_syn"/>
    <property type="match status" value="1"/>
</dbReference>
<dbReference type="NCBIfam" id="NF004162">
    <property type="entry name" value="PRK05627.1-5"/>
    <property type="match status" value="1"/>
</dbReference>
<keyword evidence="10 15" id="KW-0274">FAD</keyword>
<dbReference type="CDD" id="cd02064">
    <property type="entry name" value="FAD_synthetase_N"/>
    <property type="match status" value="1"/>
</dbReference>
<evidence type="ECO:0000256" key="11">
    <source>
        <dbReference type="ARBA" id="ARBA00022840"/>
    </source>
</evidence>
<dbReference type="SMART" id="SM00904">
    <property type="entry name" value="Flavokinase"/>
    <property type="match status" value="1"/>
</dbReference>
<comment type="catalytic activity">
    <reaction evidence="13 15">
        <text>riboflavin + ATP = FMN + ADP + H(+)</text>
        <dbReference type="Rhea" id="RHEA:14357"/>
        <dbReference type="ChEBI" id="CHEBI:15378"/>
        <dbReference type="ChEBI" id="CHEBI:30616"/>
        <dbReference type="ChEBI" id="CHEBI:57986"/>
        <dbReference type="ChEBI" id="CHEBI:58210"/>
        <dbReference type="ChEBI" id="CHEBI:456216"/>
        <dbReference type="EC" id="2.7.1.26"/>
    </reaction>
</comment>
<evidence type="ECO:0000313" key="17">
    <source>
        <dbReference type="EMBL" id="PWK20797.1"/>
    </source>
</evidence>
<evidence type="ECO:0000256" key="15">
    <source>
        <dbReference type="PIRNR" id="PIRNR004491"/>
    </source>
</evidence>
<dbReference type="UniPathway" id="UPA00277">
    <property type="reaction ID" value="UER00407"/>
</dbReference>
<dbReference type="AlphaFoldDB" id="A0A316DR98"/>